<dbReference type="STRING" id="1330021.A0A367L457"/>
<dbReference type="Proteomes" id="UP000253664">
    <property type="component" value="Unassembled WGS sequence"/>
</dbReference>
<gene>
    <name evidence="2" type="ORF">L249_1420</name>
</gene>
<organism evidence="2 3">
    <name type="scientific">Ophiocordyceps polyrhachis-furcata BCC 54312</name>
    <dbReference type="NCBI Taxonomy" id="1330021"/>
    <lineage>
        <taxon>Eukaryota</taxon>
        <taxon>Fungi</taxon>
        <taxon>Dikarya</taxon>
        <taxon>Ascomycota</taxon>
        <taxon>Pezizomycotina</taxon>
        <taxon>Sordariomycetes</taxon>
        <taxon>Hypocreomycetidae</taxon>
        <taxon>Hypocreales</taxon>
        <taxon>Ophiocordycipitaceae</taxon>
        <taxon>Ophiocordyceps</taxon>
    </lineage>
</organism>
<keyword evidence="3" id="KW-1185">Reference proteome</keyword>
<reference evidence="2 3" key="1">
    <citation type="journal article" date="2015" name="BMC Genomics">
        <title>Insights from the genome of Ophiocordyceps polyrhachis-furcata to pathogenicity and host specificity in insect fungi.</title>
        <authorList>
            <person name="Wichadakul D."/>
            <person name="Kobmoo N."/>
            <person name="Ingsriswang S."/>
            <person name="Tangphatsornruang S."/>
            <person name="Chantasingh D."/>
            <person name="Luangsa-ard J.J."/>
            <person name="Eurwilaichitr L."/>
        </authorList>
    </citation>
    <scope>NUCLEOTIDE SEQUENCE [LARGE SCALE GENOMIC DNA]</scope>
    <source>
        <strain evidence="2 3">BCC 54312</strain>
    </source>
</reference>
<dbReference type="Pfam" id="PF04248">
    <property type="entry name" value="NTP_transf_9"/>
    <property type="match status" value="2"/>
</dbReference>
<accession>A0A367L457</accession>
<evidence type="ECO:0000313" key="3">
    <source>
        <dbReference type="Proteomes" id="UP000253664"/>
    </source>
</evidence>
<dbReference type="PANTHER" id="PTHR34310">
    <property type="entry name" value="DUF427 DOMAIN PROTEIN (AFU_ORTHOLOGUE AFUA_3G02220)"/>
    <property type="match status" value="1"/>
</dbReference>
<dbReference type="PANTHER" id="PTHR34310:SF9">
    <property type="entry name" value="BLR5716 PROTEIN"/>
    <property type="match status" value="1"/>
</dbReference>
<dbReference type="AlphaFoldDB" id="A0A367L457"/>
<dbReference type="OrthoDB" id="18996at2759"/>
<dbReference type="InterPro" id="IPR007361">
    <property type="entry name" value="DUF427"/>
</dbReference>
<sequence length="262" mass="29229">MAGTDLYELASFLAANGPHKVLPTSRRLRVVFNRVVIVDTTSAVFVWEHDRYPQYYVPATALVGCTVRDKRRLGDEKAAVVELTAGSPGDDKVTTDRVLRFANDPGLGPLANLARLEFGAMDQWLEEDAPVYVHPKDPYKRIDVLPSSREIQVKIGRHTVAKASSSVHLLETSLPPRYYISPGAVDPGLLRKSSLTTKCPYKGEAEYWHVVMDGKEVENVVWQYRIPTLESSGIAGLLCFYNERVDVYLDGVLQERPTAHFG</sequence>
<feature type="domain" description="DUF427" evidence="1">
    <location>
        <begin position="29"/>
        <end position="62"/>
    </location>
</feature>
<evidence type="ECO:0000259" key="1">
    <source>
        <dbReference type="Pfam" id="PF04248"/>
    </source>
</evidence>
<dbReference type="Gene3D" id="2.170.150.40">
    <property type="entry name" value="Domain of unknown function (DUF427)"/>
    <property type="match status" value="2"/>
</dbReference>
<feature type="domain" description="DUF427" evidence="1">
    <location>
        <begin position="151"/>
        <end position="243"/>
    </location>
</feature>
<comment type="caution">
    <text evidence="2">The sequence shown here is derived from an EMBL/GenBank/DDBJ whole genome shotgun (WGS) entry which is preliminary data.</text>
</comment>
<protein>
    <recommendedName>
        <fullName evidence="1">DUF427 domain-containing protein</fullName>
    </recommendedName>
</protein>
<proteinExistence type="predicted"/>
<name>A0A367L457_9HYPO</name>
<evidence type="ECO:0000313" key="2">
    <source>
        <dbReference type="EMBL" id="RCI09223.1"/>
    </source>
</evidence>
<dbReference type="InterPro" id="IPR038694">
    <property type="entry name" value="DUF427_sf"/>
</dbReference>
<dbReference type="EMBL" id="LKCN02000016">
    <property type="protein sequence ID" value="RCI09223.1"/>
    <property type="molecule type" value="Genomic_DNA"/>
</dbReference>